<dbReference type="InterPro" id="IPR027417">
    <property type="entry name" value="P-loop_NTPase"/>
</dbReference>
<dbReference type="SMART" id="SM00534">
    <property type="entry name" value="MUTSac"/>
    <property type="match status" value="1"/>
</dbReference>
<dbReference type="InterPro" id="IPR007860">
    <property type="entry name" value="DNA_mmatch_repair_MutS_con_dom"/>
</dbReference>
<accession>A0A9X6NIX8</accession>
<evidence type="ECO:0000256" key="5">
    <source>
        <dbReference type="ARBA" id="ARBA00023254"/>
    </source>
</evidence>
<sequence>MDRPPSNHWDRMSLPNFSRSAADGYFKQPQSLAQEIGQMPSQSMSRGSLSSQTSLSSEIAQAMAYESSQQPSLEGSVRNGECSSDLRPELESGSFRDGGRSTAFGRPLQSSLNANVNYHGATTSIVGSKAAHPVFSHVTRTSDPRGQPGVIVALAEGRGNAHGEVGLASIDLRTSRVSLGQYADTASYTKTVCKINVLEPAMVLIPDTMTSAQRPQPIFMVLKQLNSQGGPNIVTIQRKFYNEATGCDYVKNLSLNNNGKLETELASKYYCLAAFAALVAYVEQERKVIMVNKTLRIDYMQLEDTCLIDCSTAKSLELISNANDPRQVKQCLFGVLDQTKTYAGSRLLRANLLQPYVKVETITTRYDCISEMIQTEDLFFGLQKLLSRFADVEKAITFLVQVPSKENSKVSESHIGSIIHLKHILSLVEPLRDFMKSSQNDLFRGFYDILNDERFEAMAETIGCLVHPETKLEKGSLRMKTNKCYAVKPRINGCLDVARLLYSESVDDISALVIKLQERHGLPIQTGYDASRGFHMQLFAGGKKPIAVSDLPKEFIHVTKSRNTIYFTTKDLINLNGRSLECIREVFVLSHEMLKRACEELRPLIGCLYALAECVATVDVLVSLTAACSLGDYVRPQLNEMLVLERSRHPILDRLLPEPPIANNAYADEGCNFVIITGPNMAGKTSYVKQIALLQIMAQIGSFVPAEYACFRIHKQISSRFGSGDDIQSNASSFMMEMRDMQHVCANSNSDTLVLIDELGRGTSPEEGVGICWALCEELLLAKATTFFVTHFEEICDLQHLYPGVSNLHFRTVTRNTDDNVVEVLSILTNWPRRSGSDISPPAIIGEAAQMLTKIRQARFVRNADSSKKTLWHFKFRLLLCVFSIRHWGKMKPTFSDSKLTAASPATGAIGDPERHVLRRQPKSQLLLEIREDYIASLADLQESLLMGNDELTGGDRRPDGDATPRKTAAGQSEERAGSGGLVSGAGDVDEVVPDRHPVVACSWDNDRLAVGREVLPGISKSLV</sequence>
<keyword evidence="5" id="KW-0469">Meiosis</keyword>
<dbReference type="AlphaFoldDB" id="A0A9X6NIX8"/>
<dbReference type="GO" id="GO:0005634">
    <property type="term" value="C:nucleus"/>
    <property type="evidence" value="ECO:0007669"/>
    <property type="project" value="TreeGrafter"/>
</dbReference>
<dbReference type="OrthoDB" id="276261at2759"/>
<dbReference type="EMBL" id="MTYJ01000473">
    <property type="protein sequence ID" value="OWA54865.1"/>
    <property type="molecule type" value="Genomic_DNA"/>
</dbReference>
<comment type="caution">
    <text evidence="8">The sequence shown here is derived from an EMBL/GenBank/DDBJ whole genome shotgun (WGS) entry which is preliminary data.</text>
</comment>
<comment type="similarity">
    <text evidence="1">Belongs to the DNA mismatch repair MutS family.</text>
</comment>
<dbReference type="SUPFAM" id="SSF48334">
    <property type="entry name" value="DNA repair protein MutS, domain III"/>
    <property type="match status" value="1"/>
</dbReference>
<dbReference type="SUPFAM" id="SSF52540">
    <property type="entry name" value="P-loop containing nucleoside triphosphate hydrolases"/>
    <property type="match status" value="1"/>
</dbReference>
<dbReference type="InterPro" id="IPR000432">
    <property type="entry name" value="DNA_mismatch_repair_MutS_C"/>
</dbReference>
<dbReference type="GO" id="GO:0006298">
    <property type="term" value="P:mismatch repair"/>
    <property type="evidence" value="ECO:0007669"/>
    <property type="project" value="InterPro"/>
</dbReference>
<dbReference type="PANTHER" id="PTHR11361:SF21">
    <property type="entry name" value="MUTS PROTEIN HOMOLOG 4"/>
    <property type="match status" value="1"/>
</dbReference>
<name>A0A9X6NIX8_HYPEX</name>
<dbReference type="InterPro" id="IPR036187">
    <property type="entry name" value="DNA_mismatch_repair_MutS_sf"/>
</dbReference>
<dbReference type="Gene3D" id="3.40.50.300">
    <property type="entry name" value="P-loop containing nucleotide triphosphate hydrolases"/>
    <property type="match status" value="1"/>
</dbReference>
<evidence type="ECO:0000256" key="6">
    <source>
        <dbReference type="SAM" id="MobiDB-lite"/>
    </source>
</evidence>
<dbReference type="SMART" id="SM00533">
    <property type="entry name" value="MUTSd"/>
    <property type="match status" value="1"/>
</dbReference>
<dbReference type="Pfam" id="PF00488">
    <property type="entry name" value="MutS_V"/>
    <property type="match status" value="1"/>
</dbReference>
<dbReference type="PROSITE" id="PS00486">
    <property type="entry name" value="DNA_MISMATCH_REPAIR_2"/>
    <property type="match status" value="1"/>
</dbReference>
<dbReference type="GO" id="GO:0005524">
    <property type="term" value="F:ATP binding"/>
    <property type="evidence" value="ECO:0007669"/>
    <property type="project" value="UniProtKB-KW"/>
</dbReference>
<evidence type="ECO:0000256" key="3">
    <source>
        <dbReference type="ARBA" id="ARBA00022840"/>
    </source>
</evidence>
<keyword evidence="2" id="KW-0547">Nucleotide-binding</keyword>
<dbReference type="Gene3D" id="1.10.1420.10">
    <property type="match status" value="2"/>
</dbReference>
<protein>
    <submittedName>
        <fullName evidence="8">MutS protein-like protein 4</fullName>
    </submittedName>
</protein>
<keyword evidence="9" id="KW-1185">Reference proteome</keyword>
<gene>
    <name evidence="8" type="ORF">BV898_19257</name>
</gene>
<organism evidence="8 9">
    <name type="scientific">Hypsibius exemplaris</name>
    <name type="common">Freshwater tardigrade</name>
    <dbReference type="NCBI Taxonomy" id="2072580"/>
    <lineage>
        <taxon>Eukaryota</taxon>
        <taxon>Metazoa</taxon>
        <taxon>Ecdysozoa</taxon>
        <taxon>Tardigrada</taxon>
        <taxon>Eutardigrada</taxon>
        <taxon>Parachela</taxon>
        <taxon>Hypsibioidea</taxon>
        <taxon>Hypsibiidae</taxon>
        <taxon>Hypsibius</taxon>
    </lineage>
</organism>
<dbReference type="PANTHER" id="PTHR11361">
    <property type="entry name" value="DNA MISMATCH REPAIR PROTEIN MUTS FAMILY MEMBER"/>
    <property type="match status" value="1"/>
</dbReference>
<dbReference type="FunFam" id="1.10.1420.10:FF:000013">
    <property type="entry name" value="mutS protein homolog 4"/>
    <property type="match status" value="1"/>
</dbReference>
<dbReference type="GO" id="GO:0030983">
    <property type="term" value="F:mismatched DNA binding"/>
    <property type="evidence" value="ECO:0007669"/>
    <property type="project" value="InterPro"/>
</dbReference>
<feature type="domain" description="DNA mismatch repair proteins mutS family" evidence="7">
    <location>
        <begin position="752"/>
        <end position="768"/>
    </location>
</feature>
<evidence type="ECO:0000256" key="1">
    <source>
        <dbReference type="ARBA" id="ARBA00006271"/>
    </source>
</evidence>
<keyword evidence="4" id="KW-0238">DNA-binding</keyword>
<evidence type="ECO:0000313" key="8">
    <source>
        <dbReference type="EMBL" id="OWA54865.1"/>
    </source>
</evidence>
<evidence type="ECO:0000313" key="9">
    <source>
        <dbReference type="Proteomes" id="UP000192578"/>
    </source>
</evidence>
<dbReference type="InterPro" id="IPR007696">
    <property type="entry name" value="DNA_mismatch_repair_MutS_core"/>
</dbReference>
<dbReference type="SUPFAM" id="SSF53150">
    <property type="entry name" value="DNA repair protein MutS, domain II"/>
    <property type="match status" value="1"/>
</dbReference>
<dbReference type="Gene3D" id="3.30.420.110">
    <property type="entry name" value="MutS, connector domain"/>
    <property type="match status" value="1"/>
</dbReference>
<dbReference type="Pfam" id="PF05190">
    <property type="entry name" value="MutS_IV"/>
    <property type="match status" value="1"/>
</dbReference>
<feature type="compositionally biased region" description="Basic and acidic residues" evidence="6">
    <location>
        <begin position="954"/>
        <end position="965"/>
    </location>
</feature>
<dbReference type="Pfam" id="PF05192">
    <property type="entry name" value="MutS_III"/>
    <property type="match status" value="1"/>
</dbReference>
<dbReference type="Pfam" id="PF05188">
    <property type="entry name" value="MutS_II"/>
    <property type="match status" value="1"/>
</dbReference>
<dbReference type="GO" id="GO:0140664">
    <property type="term" value="F:ATP-dependent DNA damage sensor activity"/>
    <property type="evidence" value="ECO:0007669"/>
    <property type="project" value="InterPro"/>
</dbReference>
<reference evidence="9" key="1">
    <citation type="submission" date="2017-01" db="EMBL/GenBank/DDBJ databases">
        <title>Comparative genomics of anhydrobiosis in the tardigrade Hypsibius dujardini.</title>
        <authorList>
            <person name="Yoshida Y."/>
            <person name="Koutsovoulos G."/>
            <person name="Laetsch D."/>
            <person name="Stevens L."/>
            <person name="Kumar S."/>
            <person name="Horikawa D."/>
            <person name="Ishino K."/>
            <person name="Komine S."/>
            <person name="Tomita M."/>
            <person name="Blaxter M."/>
            <person name="Arakawa K."/>
        </authorList>
    </citation>
    <scope>NUCLEOTIDE SEQUENCE [LARGE SCALE GENOMIC DNA]</scope>
    <source>
        <strain evidence="9">Z151</strain>
    </source>
</reference>
<evidence type="ECO:0000259" key="7">
    <source>
        <dbReference type="PROSITE" id="PS00486"/>
    </source>
</evidence>
<feature type="region of interest" description="Disordered" evidence="6">
    <location>
        <begin position="1"/>
        <end position="106"/>
    </location>
</feature>
<feature type="compositionally biased region" description="Basic and acidic residues" evidence="6">
    <location>
        <begin position="1"/>
        <end position="11"/>
    </location>
</feature>
<dbReference type="Proteomes" id="UP000192578">
    <property type="component" value="Unassembled WGS sequence"/>
</dbReference>
<dbReference type="InterPro" id="IPR007861">
    <property type="entry name" value="DNA_mismatch_repair_MutS_clamp"/>
</dbReference>
<evidence type="ECO:0000256" key="4">
    <source>
        <dbReference type="ARBA" id="ARBA00023125"/>
    </source>
</evidence>
<evidence type="ECO:0000256" key="2">
    <source>
        <dbReference type="ARBA" id="ARBA00022741"/>
    </source>
</evidence>
<feature type="region of interest" description="Disordered" evidence="6">
    <location>
        <begin position="949"/>
        <end position="989"/>
    </location>
</feature>
<dbReference type="InterPro" id="IPR036678">
    <property type="entry name" value="MutS_con_dom_sf"/>
</dbReference>
<feature type="compositionally biased region" description="Low complexity" evidence="6">
    <location>
        <begin position="41"/>
        <end position="57"/>
    </location>
</feature>
<dbReference type="InterPro" id="IPR045076">
    <property type="entry name" value="MutS"/>
</dbReference>
<dbReference type="GO" id="GO:0007131">
    <property type="term" value="P:reciprocal meiotic recombination"/>
    <property type="evidence" value="ECO:0007669"/>
    <property type="project" value="TreeGrafter"/>
</dbReference>
<keyword evidence="3" id="KW-0067">ATP-binding</keyword>
<proteinExistence type="inferred from homology"/>